<protein>
    <submittedName>
        <fullName evidence="4">Ankyrin</fullName>
    </submittedName>
</protein>
<evidence type="ECO:0000256" key="1">
    <source>
        <dbReference type="ARBA" id="ARBA00022737"/>
    </source>
</evidence>
<keyword evidence="5" id="KW-1185">Reference proteome</keyword>
<dbReference type="STRING" id="1754190.A0A1Y2A2D0"/>
<feature type="repeat" description="ANK" evidence="3">
    <location>
        <begin position="136"/>
        <end position="168"/>
    </location>
</feature>
<reference evidence="4 5" key="1">
    <citation type="submission" date="2016-08" db="EMBL/GenBank/DDBJ databases">
        <title>A Parts List for Fungal Cellulosomes Revealed by Comparative Genomics.</title>
        <authorList>
            <consortium name="DOE Joint Genome Institute"/>
            <person name="Haitjema C.H."/>
            <person name="Gilmore S.P."/>
            <person name="Henske J.K."/>
            <person name="Solomon K.V."/>
            <person name="De Groot R."/>
            <person name="Kuo A."/>
            <person name="Mondo S.J."/>
            <person name="Salamov A.A."/>
            <person name="Labutti K."/>
            <person name="Zhao Z."/>
            <person name="Chiniquy J."/>
            <person name="Barry K."/>
            <person name="Brewer H.M."/>
            <person name="Purvine S.O."/>
            <person name="Wright A.T."/>
            <person name="Boxma B."/>
            <person name="Van Alen T."/>
            <person name="Hackstein J.H."/>
            <person name="Baker S.E."/>
            <person name="Grigoriev I.V."/>
            <person name="O'Malley M.A."/>
        </authorList>
    </citation>
    <scope>NUCLEOTIDE SEQUENCE [LARGE SCALE GENOMIC DNA]</scope>
    <source>
        <strain evidence="4 5">G1</strain>
    </source>
</reference>
<dbReference type="OrthoDB" id="366390at2759"/>
<dbReference type="SMART" id="SM00248">
    <property type="entry name" value="ANK"/>
    <property type="match status" value="4"/>
</dbReference>
<dbReference type="EMBL" id="MCOG01000331">
    <property type="protein sequence ID" value="ORY16656.1"/>
    <property type="molecule type" value="Genomic_DNA"/>
</dbReference>
<dbReference type="PANTHER" id="PTHR24198">
    <property type="entry name" value="ANKYRIN REPEAT AND PROTEIN KINASE DOMAIN-CONTAINING PROTEIN"/>
    <property type="match status" value="1"/>
</dbReference>
<dbReference type="Proteomes" id="UP000193920">
    <property type="component" value="Unassembled WGS sequence"/>
</dbReference>
<proteinExistence type="predicted"/>
<dbReference type="Gene3D" id="1.25.40.20">
    <property type="entry name" value="Ankyrin repeat-containing domain"/>
    <property type="match status" value="1"/>
</dbReference>
<dbReference type="PANTHER" id="PTHR24198:SF165">
    <property type="entry name" value="ANKYRIN REPEAT-CONTAINING PROTEIN-RELATED"/>
    <property type="match status" value="1"/>
</dbReference>
<accession>A0A1Y2A2D0</accession>
<evidence type="ECO:0000256" key="3">
    <source>
        <dbReference type="PROSITE-ProRule" id="PRU00023"/>
    </source>
</evidence>
<keyword evidence="1" id="KW-0677">Repeat</keyword>
<sequence>MELCNSSKWPELIPLLIKYGANISIRNNKGETAFFIACKVHNRALINMLKQNKANIHIRDNEGNTPLIIFSKYISIDRECLSYIDILDDLINYGLDLNATNNNGRTSLMEICKSEDEVLIEHYLKRGAYMYAKDNEGNTALSIAKSYNNYRIVNYLIEQGANWKFCNYSKNKKLI</sequence>
<organism evidence="4 5">
    <name type="scientific">Neocallimastix californiae</name>
    <dbReference type="NCBI Taxonomy" id="1754190"/>
    <lineage>
        <taxon>Eukaryota</taxon>
        <taxon>Fungi</taxon>
        <taxon>Fungi incertae sedis</taxon>
        <taxon>Chytridiomycota</taxon>
        <taxon>Chytridiomycota incertae sedis</taxon>
        <taxon>Neocallimastigomycetes</taxon>
        <taxon>Neocallimastigales</taxon>
        <taxon>Neocallimastigaceae</taxon>
        <taxon>Neocallimastix</taxon>
    </lineage>
</organism>
<evidence type="ECO:0000313" key="5">
    <source>
        <dbReference type="Proteomes" id="UP000193920"/>
    </source>
</evidence>
<dbReference type="InterPro" id="IPR036770">
    <property type="entry name" value="Ankyrin_rpt-contain_sf"/>
</dbReference>
<dbReference type="AlphaFoldDB" id="A0A1Y2A2D0"/>
<dbReference type="InterPro" id="IPR002110">
    <property type="entry name" value="Ankyrin_rpt"/>
</dbReference>
<dbReference type="PROSITE" id="PS50088">
    <property type="entry name" value="ANK_REPEAT"/>
    <property type="match status" value="1"/>
</dbReference>
<keyword evidence="2 3" id="KW-0040">ANK repeat</keyword>
<evidence type="ECO:0000256" key="2">
    <source>
        <dbReference type="ARBA" id="ARBA00023043"/>
    </source>
</evidence>
<comment type="caution">
    <text evidence="4">The sequence shown here is derived from an EMBL/GenBank/DDBJ whole genome shotgun (WGS) entry which is preliminary data.</text>
</comment>
<gene>
    <name evidence="4" type="ORF">LY90DRAFT_436176</name>
</gene>
<dbReference type="Pfam" id="PF12796">
    <property type="entry name" value="Ank_2"/>
    <property type="match status" value="2"/>
</dbReference>
<evidence type="ECO:0000313" key="4">
    <source>
        <dbReference type="EMBL" id="ORY16656.1"/>
    </source>
</evidence>
<dbReference type="SUPFAM" id="SSF48403">
    <property type="entry name" value="Ankyrin repeat"/>
    <property type="match status" value="1"/>
</dbReference>
<name>A0A1Y2A2D0_9FUNG</name>
<dbReference type="PROSITE" id="PS50297">
    <property type="entry name" value="ANK_REP_REGION"/>
    <property type="match status" value="1"/>
</dbReference>